<dbReference type="InterPro" id="IPR000796">
    <property type="entry name" value="Asp_trans"/>
</dbReference>
<dbReference type="CDD" id="cd00609">
    <property type="entry name" value="AAT_like"/>
    <property type="match status" value="1"/>
</dbReference>
<dbReference type="Pfam" id="PF00155">
    <property type="entry name" value="Aminotran_1_2"/>
    <property type="match status" value="1"/>
</dbReference>
<evidence type="ECO:0000256" key="5">
    <source>
        <dbReference type="ARBA" id="ARBA00022679"/>
    </source>
</evidence>
<name>A0A1H3BV09_EUBBA</name>
<dbReference type="PANTHER" id="PTHR11879">
    <property type="entry name" value="ASPARTATE AMINOTRANSFERASE"/>
    <property type="match status" value="1"/>
</dbReference>
<keyword evidence="4" id="KW-0032">Aminotransferase</keyword>
<feature type="domain" description="Aminotransferase class I/classII large" evidence="7">
    <location>
        <begin position="41"/>
        <end position="402"/>
    </location>
</feature>
<protein>
    <submittedName>
        <fullName evidence="8">Aromatic-amino-acid transaminase</fullName>
    </submittedName>
</protein>
<evidence type="ECO:0000256" key="4">
    <source>
        <dbReference type="ARBA" id="ARBA00022576"/>
    </source>
</evidence>
<gene>
    <name evidence="8" type="ORF">SAMN04488579_102215</name>
</gene>
<dbReference type="SUPFAM" id="SSF53383">
    <property type="entry name" value="PLP-dependent transferases"/>
    <property type="match status" value="1"/>
</dbReference>
<dbReference type="RefSeq" id="WP_090243015.1">
    <property type="nucleotide sequence ID" value="NZ_FNOU01000002.1"/>
</dbReference>
<evidence type="ECO:0000259" key="7">
    <source>
        <dbReference type="Pfam" id="PF00155"/>
    </source>
</evidence>
<keyword evidence="5" id="KW-0808">Transferase</keyword>
<comment type="cofactor">
    <cofactor evidence="1">
        <name>pyridoxal 5'-phosphate</name>
        <dbReference type="ChEBI" id="CHEBI:597326"/>
    </cofactor>
</comment>
<dbReference type="GO" id="GO:0030170">
    <property type="term" value="F:pyridoxal phosphate binding"/>
    <property type="evidence" value="ECO:0007669"/>
    <property type="project" value="InterPro"/>
</dbReference>
<comment type="subunit">
    <text evidence="3">Homodimer.</text>
</comment>
<evidence type="ECO:0000256" key="1">
    <source>
        <dbReference type="ARBA" id="ARBA00001933"/>
    </source>
</evidence>
<evidence type="ECO:0000256" key="6">
    <source>
        <dbReference type="ARBA" id="ARBA00022898"/>
    </source>
</evidence>
<dbReference type="Gene3D" id="3.40.640.10">
    <property type="entry name" value="Type I PLP-dependent aspartate aminotransferase-like (Major domain)"/>
    <property type="match status" value="1"/>
</dbReference>
<dbReference type="InterPro" id="IPR015424">
    <property type="entry name" value="PyrdxlP-dep_Trfase"/>
</dbReference>
<dbReference type="InterPro" id="IPR015421">
    <property type="entry name" value="PyrdxlP-dep_Trfase_major"/>
</dbReference>
<evidence type="ECO:0000313" key="9">
    <source>
        <dbReference type="Proteomes" id="UP000199652"/>
    </source>
</evidence>
<dbReference type="EMBL" id="FNOU01000002">
    <property type="protein sequence ID" value="SDX45621.1"/>
    <property type="molecule type" value="Genomic_DNA"/>
</dbReference>
<sequence>MSRMVIETSVREAGTDPIFRVAGAAAKRAAEIGKESIVNSTIGALMDDEGDLVCFKSVYDTLKALPNHEIANYAPMPGTPQFREKVVEACFKSHKPEGHIRAVATPGGTGAIRHAIANYTEYGDKVLVPNWFWAPYRTIANENRRDIQEFEMFDEKGSFNIPSYKENILDLLEKQGRVLSIMNTPAHNPTGYSISDTQWKELVAFYSETASANPDKRLIIVCDIAYIDFAGQGDDARAFMELLTGLPENVLILYAFSASKSFTMYGLRNGALICVAPTEEIAAEFEASCAYSTRGTWSNGTRGAMQTLATIFSDDDLQNTFFAEQTFHRGILQHRAKAFVENAEKIGLEICAYHDGFFLSIPCDNPVAVSDRLMDENFFIVALKKGLRFAPCAVSEEKCAKAPKMILEAIKEVNGK</sequence>
<evidence type="ECO:0000256" key="3">
    <source>
        <dbReference type="ARBA" id="ARBA00011738"/>
    </source>
</evidence>
<dbReference type="PANTHER" id="PTHR11879:SF22">
    <property type="entry name" value="ASPARTATE AMINOTRANSFERASE, MITOCHONDRIAL"/>
    <property type="match status" value="1"/>
</dbReference>
<comment type="similarity">
    <text evidence="2">Belongs to the class-I pyridoxal-phosphate-dependent aminotransferase family.</text>
</comment>
<dbReference type="Gene3D" id="3.90.1150.10">
    <property type="entry name" value="Aspartate Aminotransferase, domain 1"/>
    <property type="match status" value="1"/>
</dbReference>
<dbReference type="GO" id="GO:0008483">
    <property type="term" value="F:transaminase activity"/>
    <property type="evidence" value="ECO:0007669"/>
    <property type="project" value="UniProtKB-KW"/>
</dbReference>
<dbReference type="STRING" id="1528.SAMN04488579_102215"/>
<dbReference type="GO" id="GO:0042802">
    <property type="term" value="F:identical protein binding"/>
    <property type="evidence" value="ECO:0007669"/>
    <property type="project" value="TreeGrafter"/>
</dbReference>
<dbReference type="AlphaFoldDB" id="A0A1H3BV09"/>
<dbReference type="OrthoDB" id="9766445at2"/>
<dbReference type="InterPro" id="IPR004839">
    <property type="entry name" value="Aminotransferase_I/II_large"/>
</dbReference>
<evidence type="ECO:0000313" key="8">
    <source>
        <dbReference type="EMBL" id="SDX45621.1"/>
    </source>
</evidence>
<organism evidence="8 9">
    <name type="scientific">Eubacterium barkeri</name>
    <name type="common">Clostridium barkeri</name>
    <dbReference type="NCBI Taxonomy" id="1528"/>
    <lineage>
        <taxon>Bacteria</taxon>
        <taxon>Bacillati</taxon>
        <taxon>Bacillota</taxon>
        <taxon>Clostridia</taxon>
        <taxon>Eubacteriales</taxon>
        <taxon>Eubacteriaceae</taxon>
        <taxon>Eubacterium</taxon>
    </lineage>
</organism>
<dbReference type="GO" id="GO:0006520">
    <property type="term" value="P:amino acid metabolic process"/>
    <property type="evidence" value="ECO:0007669"/>
    <property type="project" value="InterPro"/>
</dbReference>
<evidence type="ECO:0000256" key="2">
    <source>
        <dbReference type="ARBA" id="ARBA00007441"/>
    </source>
</evidence>
<dbReference type="InterPro" id="IPR015422">
    <property type="entry name" value="PyrdxlP-dep_Trfase_small"/>
</dbReference>
<accession>A0A1H3BV09</accession>
<keyword evidence="6" id="KW-0663">Pyridoxal phosphate</keyword>
<reference evidence="9" key="1">
    <citation type="submission" date="2016-10" db="EMBL/GenBank/DDBJ databases">
        <authorList>
            <person name="Varghese N."/>
            <person name="Submissions S."/>
        </authorList>
    </citation>
    <scope>NUCLEOTIDE SEQUENCE [LARGE SCALE GENOMIC DNA]</scope>
    <source>
        <strain evidence="9">VPI 5359</strain>
    </source>
</reference>
<keyword evidence="9" id="KW-1185">Reference proteome</keyword>
<dbReference type="Proteomes" id="UP000199652">
    <property type="component" value="Unassembled WGS sequence"/>
</dbReference>
<proteinExistence type="inferred from homology"/>